<dbReference type="GO" id="GO:0043571">
    <property type="term" value="P:maintenance of CRISPR repeat elements"/>
    <property type="evidence" value="ECO:0007669"/>
    <property type="project" value="UniProtKB-UniRule"/>
</dbReference>
<evidence type="ECO:0000256" key="1">
    <source>
        <dbReference type="ARBA" id="ARBA00001946"/>
    </source>
</evidence>
<comment type="cofactor">
    <cofactor evidence="1 9">
        <name>Mg(2+)</name>
        <dbReference type="ChEBI" id="CHEBI:18420"/>
    </cofactor>
</comment>
<keyword evidence="4 9" id="KW-0479">Metal-binding</keyword>
<comment type="function">
    <text evidence="9">CRISPR (clustered regularly interspaced short palindromic repeat), is an adaptive immune system that provides protection against mobile genetic elements (viruses, transposable elements and conjugative plasmids). CRISPR clusters contain sequences complementary to antecedent mobile elements and target invading nucleic acids. CRISPR clusters are transcribed and processed into CRISPR RNA (crRNA). Functions as a ssRNA-specific endoribonuclease. Involved in the integration of spacer DNA into the CRISPR cassette.</text>
</comment>
<dbReference type="Gene3D" id="3.30.70.240">
    <property type="match status" value="1"/>
</dbReference>
<keyword evidence="7 9" id="KW-0460">Magnesium</keyword>
<dbReference type="AlphaFoldDB" id="A0A6B1D1H8"/>
<keyword evidence="8 9" id="KW-0051">Antiviral defense</keyword>
<keyword evidence="6 9" id="KW-0378">Hydrolase</keyword>
<evidence type="ECO:0000256" key="7">
    <source>
        <dbReference type="ARBA" id="ARBA00022842"/>
    </source>
</evidence>
<evidence type="ECO:0000256" key="10">
    <source>
        <dbReference type="SAM" id="MobiDB-lite"/>
    </source>
</evidence>
<dbReference type="CDD" id="cd09725">
    <property type="entry name" value="Cas2_I_II_III"/>
    <property type="match status" value="1"/>
</dbReference>
<evidence type="ECO:0000256" key="5">
    <source>
        <dbReference type="ARBA" id="ARBA00022759"/>
    </source>
</evidence>
<dbReference type="GO" id="GO:0004521">
    <property type="term" value="F:RNA endonuclease activity"/>
    <property type="evidence" value="ECO:0007669"/>
    <property type="project" value="InterPro"/>
</dbReference>
<dbReference type="InterPro" id="IPR019199">
    <property type="entry name" value="Virulence_VapD/CRISPR_Cas2"/>
</dbReference>
<dbReference type="NCBIfam" id="TIGR01573">
    <property type="entry name" value="cas2"/>
    <property type="match status" value="1"/>
</dbReference>
<evidence type="ECO:0000256" key="3">
    <source>
        <dbReference type="ARBA" id="ARBA00022722"/>
    </source>
</evidence>
<comment type="subunit">
    <text evidence="9">Homodimer, forms a heterotetramer with a Cas1 homodimer.</text>
</comment>
<dbReference type="EC" id="3.1.-.-" evidence="9"/>
<dbReference type="GO" id="GO:0051607">
    <property type="term" value="P:defense response to virus"/>
    <property type="evidence" value="ECO:0007669"/>
    <property type="project" value="UniProtKB-UniRule"/>
</dbReference>
<name>A0A6B1D1H8_9CHLR</name>
<dbReference type="PANTHER" id="PTHR34405:SF3">
    <property type="entry name" value="CRISPR-ASSOCIATED ENDORIBONUCLEASE CAS2 3"/>
    <property type="match status" value="1"/>
</dbReference>
<dbReference type="PANTHER" id="PTHR34405">
    <property type="entry name" value="CRISPR-ASSOCIATED ENDORIBONUCLEASE CAS2"/>
    <property type="match status" value="1"/>
</dbReference>
<dbReference type="Pfam" id="PF09827">
    <property type="entry name" value="CRISPR_Cas2"/>
    <property type="match status" value="1"/>
</dbReference>
<organism evidence="11">
    <name type="scientific">Caldilineaceae bacterium SB0661_bin_32</name>
    <dbReference type="NCBI Taxonomy" id="2605255"/>
    <lineage>
        <taxon>Bacteria</taxon>
        <taxon>Bacillati</taxon>
        <taxon>Chloroflexota</taxon>
        <taxon>Caldilineae</taxon>
        <taxon>Caldilineales</taxon>
        <taxon>Caldilineaceae</taxon>
    </lineage>
</organism>
<feature type="binding site" evidence="9">
    <location>
        <position position="10"/>
    </location>
    <ligand>
        <name>Mg(2+)</name>
        <dbReference type="ChEBI" id="CHEBI:18420"/>
        <note>catalytic</note>
    </ligand>
</feature>
<evidence type="ECO:0000256" key="9">
    <source>
        <dbReference type="HAMAP-Rule" id="MF_01471"/>
    </source>
</evidence>
<comment type="similarity">
    <text evidence="2 9">Belongs to the CRISPR-associated endoribonuclease Cas2 protein family.</text>
</comment>
<dbReference type="GO" id="GO:0016787">
    <property type="term" value="F:hydrolase activity"/>
    <property type="evidence" value="ECO:0007669"/>
    <property type="project" value="UniProtKB-KW"/>
</dbReference>
<comment type="caution">
    <text evidence="11">The sequence shown here is derived from an EMBL/GenBank/DDBJ whole genome shotgun (WGS) entry which is preliminary data.</text>
</comment>
<reference evidence="11" key="1">
    <citation type="submission" date="2019-09" db="EMBL/GenBank/DDBJ databases">
        <title>Characterisation of the sponge microbiome using genome-centric metagenomics.</title>
        <authorList>
            <person name="Engelberts J.P."/>
            <person name="Robbins S.J."/>
            <person name="De Goeij J.M."/>
            <person name="Aranda M."/>
            <person name="Bell S.C."/>
            <person name="Webster N.S."/>
        </authorList>
    </citation>
    <scope>NUCLEOTIDE SEQUENCE</scope>
    <source>
        <strain evidence="11">SB0661_bin_32</strain>
    </source>
</reference>
<evidence type="ECO:0000256" key="8">
    <source>
        <dbReference type="ARBA" id="ARBA00023118"/>
    </source>
</evidence>
<evidence type="ECO:0000256" key="2">
    <source>
        <dbReference type="ARBA" id="ARBA00009959"/>
    </source>
</evidence>
<keyword evidence="5 9" id="KW-0255">Endonuclease</keyword>
<dbReference type="EMBL" id="VXMH01000005">
    <property type="protein sequence ID" value="MYC93446.1"/>
    <property type="molecule type" value="Genomic_DNA"/>
</dbReference>
<protein>
    <recommendedName>
        <fullName evidence="9">CRISPR-associated endoribonuclease Cas2</fullName>
        <ecNumber evidence="9">3.1.-.-</ecNumber>
    </recommendedName>
</protein>
<dbReference type="HAMAP" id="MF_01471">
    <property type="entry name" value="Cas2"/>
    <property type="match status" value="1"/>
</dbReference>
<evidence type="ECO:0000256" key="6">
    <source>
        <dbReference type="ARBA" id="ARBA00022801"/>
    </source>
</evidence>
<feature type="compositionally biased region" description="Basic and acidic residues" evidence="10">
    <location>
        <begin position="87"/>
        <end position="96"/>
    </location>
</feature>
<accession>A0A6B1D1H8</accession>
<dbReference type="GO" id="GO:0046872">
    <property type="term" value="F:metal ion binding"/>
    <property type="evidence" value="ECO:0007669"/>
    <property type="project" value="UniProtKB-UniRule"/>
</dbReference>
<evidence type="ECO:0000256" key="4">
    <source>
        <dbReference type="ARBA" id="ARBA00022723"/>
    </source>
</evidence>
<evidence type="ECO:0000313" key="11">
    <source>
        <dbReference type="EMBL" id="MYC93446.1"/>
    </source>
</evidence>
<dbReference type="InterPro" id="IPR021127">
    <property type="entry name" value="CRISPR_associated_Cas2"/>
</dbReference>
<dbReference type="SUPFAM" id="SSF143430">
    <property type="entry name" value="TTP0101/SSO1404-like"/>
    <property type="match status" value="1"/>
</dbReference>
<feature type="region of interest" description="Disordered" evidence="10">
    <location>
        <begin position="77"/>
        <end position="96"/>
    </location>
</feature>
<keyword evidence="3 9" id="KW-0540">Nuclease</keyword>
<gene>
    <name evidence="9 11" type="primary">cas2</name>
    <name evidence="11" type="ORF">F4X14_00615</name>
</gene>
<proteinExistence type="inferred from homology"/>
<sequence>MRNRYIVAYDVSDGKRLRRVFKKMNGFGDALQYSVFACDLSSKERVLMEEALTEIINLKEDRVIIIDIGPVEGRGGGVMRTLGRQTSPREREALVV</sequence>